<feature type="region of interest" description="Disordered" evidence="1">
    <location>
        <begin position="1"/>
        <end position="30"/>
    </location>
</feature>
<dbReference type="EMBL" id="JACAZE010000022">
    <property type="protein sequence ID" value="KAF7292363.1"/>
    <property type="molecule type" value="Genomic_DNA"/>
</dbReference>
<feature type="compositionally biased region" description="Pro residues" evidence="1">
    <location>
        <begin position="312"/>
        <end position="322"/>
    </location>
</feature>
<feature type="region of interest" description="Disordered" evidence="1">
    <location>
        <begin position="83"/>
        <end position="158"/>
    </location>
</feature>
<reference evidence="2" key="1">
    <citation type="submission" date="2020-05" db="EMBL/GenBank/DDBJ databases">
        <title>Mycena genomes resolve the evolution of fungal bioluminescence.</title>
        <authorList>
            <person name="Tsai I.J."/>
        </authorList>
    </citation>
    <scope>NUCLEOTIDE SEQUENCE</scope>
    <source>
        <strain evidence="2">110903Hualien_Pintung</strain>
    </source>
</reference>
<feature type="region of interest" description="Disordered" evidence="1">
    <location>
        <begin position="191"/>
        <end position="217"/>
    </location>
</feature>
<evidence type="ECO:0000256" key="1">
    <source>
        <dbReference type="SAM" id="MobiDB-lite"/>
    </source>
</evidence>
<proteinExistence type="predicted"/>
<feature type="compositionally biased region" description="Pro residues" evidence="1">
    <location>
        <begin position="115"/>
        <end position="140"/>
    </location>
</feature>
<feature type="compositionally biased region" description="Pro residues" evidence="1">
    <location>
        <begin position="88"/>
        <end position="97"/>
    </location>
</feature>
<dbReference type="Proteomes" id="UP000613580">
    <property type="component" value="Unassembled WGS sequence"/>
</dbReference>
<evidence type="ECO:0000313" key="3">
    <source>
        <dbReference type="Proteomes" id="UP000613580"/>
    </source>
</evidence>
<evidence type="ECO:0000313" key="2">
    <source>
        <dbReference type="EMBL" id="KAF7292363.1"/>
    </source>
</evidence>
<protein>
    <submittedName>
        <fullName evidence="2">Uncharacterized protein</fullName>
    </submittedName>
</protein>
<comment type="caution">
    <text evidence="2">The sequence shown here is derived from an EMBL/GenBank/DDBJ whole genome shotgun (WGS) entry which is preliminary data.</text>
</comment>
<keyword evidence="3" id="KW-1185">Reference proteome</keyword>
<feature type="compositionally biased region" description="Pro residues" evidence="1">
    <location>
        <begin position="7"/>
        <end position="20"/>
    </location>
</feature>
<gene>
    <name evidence="2" type="ORF">HMN09_01220400</name>
</gene>
<dbReference type="OrthoDB" id="3269480at2759"/>
<accession>A0A8H6S431</accession>
<sequence>MQSWPPASWPRPESAPPASPTTPDADMEPPVLLQVAHAVSARAAIHSADLLFLSPAPANPIPTPPPMVESNDDAAAGLRRAQTVAAPAIPPKPPVETRPPRRISEPLYPATLRPAVPPPPTGAPQMPLPPPPPPIPPHPPILHTESAPAAVQTQPEDDDAELAELAAVIALSQAEEKRKRERLDREEEELRRAMEASLSPNSWSAANGLHSVQDGPSSSASFMMVATPMESEFPPQTDYLSDEELARMLAAQAPTPIHSSFSHVDDLPALNGLTPDEKFALQLAAEEEKLAREQPPLEKPPLEKPPDIPLTTKPPLPTPPSQQPQLDSKGTKSRAVSPARAKSPDGPPAFLVYSAKTSPIQPVRPLSAEVMSAPDLLSPSESSAEESDTRLASANQYVDFDLLRGVSIGFMAPTITETLVPLAGSMPNIVSLPYGRCPPLHLQAPSWRHLLRLMARLSGTRFEPTIEAMAVARSSEMHLRTVVQFVRLHAATNDWRTILWFTIDHPVPPSMPNSRKYTSGDVEVLPWSYTLSSLPALLRDSSDTLLSKCYTIPSTTSVPFPSLPISFPNMALYLQAALEESRRTSDSSSTGLRKLARMVDACYPRELSGAAGELTGGEELINGKAGKMRRLLKSPFRGARSRVKGNKGAGAGGANEDMYDLVTPFVLDEWGP</sequence>
<feature type="region of interest" description="Disordered" evidence="1">
    <location>
        <begin position="278"/>
        <end position="352"/>
    </location>
</feature>
<organism evidence="2 3">
    <name type="scientific">Mycena chlorophos</name>
    <name type="common">Agaric fungus</name>
    <name type="synonym">Agaricus chlorophos</name>
    <dbReference type="NCBI Taxonomy" id="658473"/>
    <lineage>
        <taxon>Eukaryota</taxon>
        <taxon>Fungi</taxon>
        <taxon>Dikarya</taxon>
        <taxon>Basidiomycota</taxon>
        <taxon>Agaricomycotina</taxon>
        <taxon>Agaricomycetes</taxon>
        <taxon>Agaricomycetidae</taxon>
        <taxon>Agaricales</taxon>
        <taxon>Marasmiineae</taxon>
        <taxon>Mycenaceae</taxon>
        <taxon>Mycena</taxon>
    </lineage>
</organism>
<dbReference type="AlphaFoldDB" id="A0A8H6S431"/>
<name>A0A8H6S431_MYCCL</name>
<feature type="compositionally biased region" description="Basic and acidic residues" evidence="1">
    <location>
        <begin position="286"/>
        <end position="306"/>
    </location>
</feature>